<keyword evidence="4" id="KW-0282">Flagellum</keyword>
<dbReference type="PANTHER" id="PTHR30531:SF12">
    <property type="entry name" value="FLAGELLAR BIOSYNTHETIC PROTEIN FLHB"/>
    <property type="match status" value="1"/>
</dbReference>
<evidence type="ECO:0000256" key="1">
    <source>
        <dbReference type="ARBA" id="ARBA00010690"/>
    </source>
</evidence>
<evidence type="ECO:0000256" key="3">
    <source>
        <dbReference type="SAM" id="Phobius"/>
    </source>
</evidence>
<evidence type="ECO:0000313" key="4">
    <source>
        <dbReference type="EMBL" id="CUH59937.1"/>
    </source>
</evidence>
<feature type="region of interest" description="Disordered" evidence="2">
    <location>
        <begin position="1"/>
        <end position="25"/>
    </location>
</feature>
<keyword evidence="3" id="KW-0812">Transmembrane</keyword>
<dbReference type="RefSeq" id="WP_038005410.1">
    <property type="nucleotide sequence ID" value="NZ_CYRX01000011.1"/>
</dbReference>
<organism evidence="4 5">
    <name type="scientific">Thalassobacter stenotrophicus</name>
    <dbReference type="NCBI Taxonomy" id="266809"/>
    <lineage>
        <taxon>Bacteria</taxon>
        <taxon>Pseudomonadati</taxon>
        <taxon>Pseudomonadota</taxon>
        <taxon>Alphaproteobacteria</taxon>
        <taxon>Rhodobacterales</taxon>
        <taxon>Roseobacteraceae</taxon>
        <taxon>Thalassobacter</taxon>
    </lineage>
</organism>
<dbReference type="GO" id="GO:0009306">
    <property type="term" value="P:protein secretion"/>
    <property type="evidence" value="ECO:0007669"/>
    <property type="project" value="InterPro"/>
</dbReference>
<dbReference type="InterPro" id="IPR029025">
    <property type="entry name" value="T3SS_substrate_exporter_C"/>
</dbReference>
<dbReference type="eggNOG" id="COG1377">
    <property type="taxonomic scope" value="Bacteria"/>
</dbReference>
<protein>
    <submittedName>
        <fullName evidence="4">Flagellar biosynthetic protein FlhB</fullName>
    </submittedName>
</protein>
<feature type="transmembrane region" description="Helical" evidence="3">
    <location>
        <begin position="35"/>
        <end position="55"/>
    </location>
</feature>
<dbReference type="PRINTS" id="PR00950">
    <property type="entry name" value="TYPE3IMSPROT"/>
</dbReference>
<feature type="transmembrane region" description="Helical" evidence="3">
    <location>
        <begin position="89"/>
        <end position="107"/>
    </location>
</feature>
<dbReference type="GO" id="GO:0005886">
    <property type="term" value="C:plasma membrane"/>
    <property type="evidence" value="ECO:0007669"/>
    <property type="project" value="TreeGrafter"/>
</dbReference>
<dbReference type="Gene3D" id="3.40.1690.10">
    <property type="entry name" value="secretion proteins EscU"/>
    <property type="match status" value="1"/>
</dbReference>
<evidence type="ECO:0000256" key="2">
    <source>
        <dbReference type="SAM" id="MobiDB-lite"/>
    </source>
</evidence>
<keyword evidence="3" id="KW-0472">Membrane</keyword>
<feature type="transmembrane region" description="Helical" evidence="3">
    <location>
        <begin position="154"/>
        <end position="175"/>
    </location>
</feature>
<dbReference type="STRING" id="266809.PM03_09655"/>
<name>A0A0P1EY84_9RHOB</name>
<dbReference type="EMBL" id="CYRX01000011">
    <property type="protein sequence ID" value="CUH59937.1"/>
    <property type="molecule type" value="Genomic_DNA"/>
</dbReference>
<evidence type="ECO:0000313" key="5">
    <source>
        <dbReference type="Proteomes" id="UP000051298"/>
    </source>
</evidence>
<dbReference type="SUPFAM" id="SSF160544">
    <property type="entry name" value="EscU C-terminal domain-like"/>
    <property type="match status" value="1"/>
</dbReference>
<comment type="similarity">
    <text evidence="1">Belongs to the type III secretion exporter family.</text>
</comment>
<sequence>MAEGASEGQEKTEDPTQKRLEKAKEDGQVASSKELFVFSTLLVGLLLYIGLMPLMPSLLQEWSSLFSFAGQKGVMDEIYRNLGASFQFMFWKSVIFAIPLLIIVILTQMGMSGAINWSSSALAFKPNRINPLSGIKRMFSVKALVEMLKAIGKVTLLIGTALLVFMATIDALFTTPSTHLMGGLSRMGDVFLLLIIVFLLVLAAISVFDVIWSHYQHNEQLRMTLQEVKDESKQTEGSPEVKAKIRRMQMTAVSRAKERKAAMEAVPTATAIITNPTHFAVALKYEVGTEGAPMILAMGRGNQAQEIIEIGKDAGVTIFRNELLARALYFAGQIGDEIPGPLYTAVAAVLAFIYRLNNDEQVDPPDVDLPEDMRFDENGKVIS</sequence>
<dbReference type="Proteomes" id="UP000051298">
    <property type="component" value="Unassembled WGS sequence"/>
</dbReference>
<dbReference type="InterPro" id="IPR006135">
    <property type="entry name" value="T3SS_substrate_exporter"/>
</dbReference>
<accession>A0A0P1EY84</accession>
<dbReference type="PANTHER" id="PTHR30531">
    <property type="entry name" value="FLAGELLAR BIOSYNTHETIC PROTEIN FLHB"/>
    <property type="match status" value="1"/>
</dbReference>
<dbReference type="AlphaFoldDB" id="A0A0P1EY84"/>
<feature type="compositionally biased region" description="Basic and acidic residues" evidence="2">
    <location>
        <begin position="8"/>
        <end position="25"/>
    </location>
</feature>
<proteinExistence type="inferred from homology"/>
<keyword evidence="4" id="KW-0969">Cilium</keyword>
<gene>
    <name evidence="4" type="primary">flhB_2</name>
    <name evidence="4" type="ORF">THS5294_01226</name>
</gene>
<reference evidence="4 5" key="1">
    <citation type="submission" date="2015-09" db="EMBL/GenBank/DDBJ databases">
        <authorList>
            <consortium name="Swine Surveillance"/>
        </authorList>
    </citation>
    <scope>NUCLEOTIDE SEQUENCE [LARGE SCALE GENOMIC DNA]</scope>
    <source>
        <strain evidence="4 5">CECT 5294</strain>
    </source>
</reference>
<keyword evidence="3" id="KW-1133">Transmembrane helix</keyword>
<feature type="transmembrane region" description="Helical" evidence="3">
    <location>
        <begin position="190"/>
        <end position="212"/>
    </location>
</feature>
<dbReference type="Pfam" id="PF01312">
    <property type="entry name" value="Bac_export_2"/>
    <property type="match status" value="1"/>
</dbReference>
<keyword evidence="4" id="KW-0966">Cell projection</keyword>